<dbReference type="VEuPathDB" id="ToxoDB:ETH2_0525800"/>
<reference evidence="4" key="2">
    <citation type="submission" date="2013-10" db="EMBL/GenBank/DDBJ databases">
        <authorList>
            <person name="Aslett M."/>
        </authorList>
    </citation>
    <scope>NUCLEOTIDE SEQUENCE [LARGE SCALE GENOMIC DNA]</scope>
    <source>
        <strain evidence="4">Houghton</strain>
    </source>
</reference>
<feature type="coiled-coil region" evidence="1">
    <location>
        <begin position="202"/>
        <end position="232"/>
    </location>
</feature>
<sequence length="992" mass="107715">MRHRDLHIQENNEDLVESMLQEEEDRALRRSLGDLQEAAAADTKAIQDIGRKQQQVPLEDFLILLLQQQCSASSSTPWQSCAAPPGGAQALQQLTEFRKSHRRTVDGRLCAAAFVQDDQTYTDCTAAKAPNGTADKVRVKARQAFEMKAAEAEAMIKRLDGSIYQADLAAKKLEALCGKRHEAAEQQLETARNIFLRNQNCLKRLSAAAAKAQNLKELIKDTRGQVQQQQAAAAQRPENCLRAAGYEEDPPADGLRGAYFDNCCFEGPPRIQKIAKDVNFSFSGSGPLEGLKVHNYSIRKCAAEDFAKFRNCSFCFAGWDGFVQIPETGHYVFTTETDNGARVFLNGQPVVADRMPPGNPAEASGNKRVSLLSAVQKSGKHFSNSHSIRLIRKKKYKIRVEFVHNSHFLVDNSDRGSLRLMWSSEDFPREVIPSKFFFSTDRPPPLKVSSLDPALYALSLLLEGAPAFADTAAFELHAVPPHLKGLRFLRSRRSPSEALMEFHLNSAAALFVAHPQQQPFPLAPFEDYLWKAQDTEDRIFIEKTKDNSQQSSRESAQESPEEKTQEEPKEGPESPEKEPKEGPESPEKEPKEGPESPEKEPEKSPEEHLTLQVKRIVHRGGPVSLSIAHKGVPFLVILAPLEDAAAACAPLRNFLQTLTAKQDLVEFIWMALEAFGSPEVATVQVEITQMFVNGGDSGGSFEFWGVPCLTAAAAADAAPAVLELERGAPLGCMYTRSCMRLPPLPGGPPETVCCCSFQRSCFHGPRPCCSFSGLLPRCMHSLFAAAAAAAEAADTLRSHWGTAPAAGLAPRRRGPKEAPGEVLLWLAERSSGASVQRTAALSLSAQQRGPRAFAYSSSERSSKQIRSKNSLPAAAAAAAAAVQAEAGSATAAAAAAAANFWSLSVPLNGRYLVAAELGNCCGVEGAGGAAAANLEVNGIPLVENLQIQERGFYVASVFVEVKEKIILLTAACEGEKCSKALTTLFNLVVQKL</sequence>
<protein>
    <submittedName>
        <fullName evidence="4">LCCL domain-containing protein, putative</fullName>
    </submittedName>
</protein>
<evidence type="ECO:0000256" key="1">
    <source>
        <dbReference type="SAM" id="Coils"/>
    </source>
</evidence>
<evidence type="ECO:0000259" key="3">
    <source>
        <dbReference type="PROSITE" id="PS51820"/>
    </source>
</evidence>
<dbReference type="VEuPathDB" id="ToxoDB:ETH2_0525900"/>
<reference evidence="4" key="1">
    <citation type="submission" date="2013-10" db="EMBL/GenBank/DDBJ databases">
        <title>Genomic analysis of the causative agents of coccidiosis in chickens.</title>
        <authorList>
            <person name="Reid A.J."/>
            <person name="Blake D."/>
            <person name="Billington K."/>
            <person name="Browne H."/>
            <person name="Dunn M."/>
            <person name="Hung S."/>
            <person name="Kawahara F."/>
            <person name="Miranda-Saavedra D."/>
            <person name="Mourier T."/>
            <person name="Nagra H."/>
            <person name="Otto T.D."/>
            <person name="Rawlings N."/>
            <person name="Sanchez A."/>
            <person name="Sanders M."/>
            <person name="Subramaniam C."/>
            <person name="Tay Y."/>
            <person name="Dear P."/>
            <person name="Doerig C."/>
            <person name="Gruber A."/>
            <person name="Parkinson J."/>
            <person name="Shirley M."/>
            <person name="Wan K.L."/>
            <person name="Berriman M."/>
            <person name="Tomley F."/>
            <person name="Pain A."/>
        </authorList>
    </citation>
    <scope>NUCLEOTIDE SEQUENCE [LARGE SCALE GENOMIC DNA]</scope>
    <source>
        <strain evidence="4">Houghton</strain>
    </source>
</reference>
<keyword evidence="1" id="KW-0175">Coiled coil</keyword>
<feature type="domain" description="PA14" evidence="3">
    <location>
        <begin position="250"/>
        <end position="436"/>
    </location>
</feature>
<dbReference type="GeneID" id="25256083"/>
<feature type="compositionally biased region" description="Basic and acidic residues" evidence="2">
    <location>
        <begin position="560"/>
        <end position="609"/>
    </location>
</feature>
<keyword evidence="5" id="KW-1185">Reference proteome</keyword>
<feature type="region of interest" description="Disordered" evidence="2">
    <location>
        <begin position="543"/>
        <end position="609"/>
    </location>
</feature>
<dbReference type="Pfam" id="PF07691">
    <property type="entry name" value="PA14"/>
    <property type="match status" value="1"/>
</dbReference>
<proteinExistence type="predicted"/>
<dbReference type="InterPro" id="IPR037524">
    <property type="entry name" value="PA14/GLEYA"/>
</dbReference>
<dbReference type="InterPro" id="IPR011658">
    <property type="entry name" value="PA14_dom"/>
</dbReference>
<evidence type="ECO:0000313" key="5">
    <source>
        <dbReference type="Proteomes" id="UP000030747"/>
    </source>
</evidence>
<evidence type="ECO:0000313" key="4">
    <source>
        <dbReference type="EMBL" id="CDJ44018.1"/>
    </source>
</evidence>
<dbReference type="PROSITE" id="PS51820">
    <property type="entry name" value="PA14"/>
    <property type="match status" value="1"/>
</dbReference>
<dbReference type="RefSeq" id="XP_013234767.1">
    <property type="nucleotide sequence ID" value="XM_013379313.1"/>
</dbReference>
<dbReference type="EMBL" id="HG676486">
    <property type="protein sequence ID" value="CDJ44018.1"/>
    <property type="molecule type" value="Genomic_DNA"/>
</dbReference>
<gene>
    <name evidence="4" type="ORF">ETH_00035210</name>
</gene>
<dbReference type="SUPFAM" id="SSF56988">
    <property type="entry name" value="Anthrax protective antigen"/>
    <property type="match status" value="1"/>
</dbReference>
<accession>U6L489</accession>
<dbReference type="OrthoDB" id="354137at2759"/>
<name>U6L489_EIMTE</name>
<dbReference type="AlphaFoldDB" id="U6L489"/>
<dbReference type="SMART" id="SM00758">
    <property type="entry name" value="PA14"/>
    <property type="match status" value="1"/>
</dbReference>
<feature type="compositionally biased region" description="Low complexity" evidence="2">
    <location>
        <begin position="548"/>
        <end position="558"/>
    </location>
</feature>
<dbReference type="VEuPathDB" id="ToxoDB:ETH_00035210"/>
<dbReference type="Proteomes" id="UP000030747">
    <property type="component" value="Unassembled WGS sequence"/>
</dbReference>
<organism evidence="4 5">
    <name type="scientific">Eimeria tenella</name>
    <name type="common">Coccidian parasite</name>
    <dbReference type="NCBI Taxonomy" id="5802"/>
    <lineage>
        <taxon>Eukaryota</taxon>
        <taxon>Sar</taxon>
        <taxon>Alveolata</taxon>
        <taxon>Apicomplexa</taxon>
        <taxon>Conoidasida</taxon>
        <taxon>Coccidia</taxon>
        <taxon>Eucoccidiorida</taxon>
        <taxon>Eimeriorina</taxon>
        <taxon>Eimeriidae</taxon>
        <taxon>Eimeria</taxon>
    </lineage>
</organism>
<dbReference type="Gene3D" id="3.90.182.10">
    <property type="entry name" value="Toxin - Anthrax Protective Antigen,domain 1"/>
    <property type="match status" value="1"/>
</dbReference>
<evidence type="ECO:0000256" key="2">
    <source>
        <dbReference type="SAM" id="MobiDB-lite"/>
    </source>
</evidence>